<proteinExistence type="predicted"/>
<keyword evidence="1" id="KW-0472">Membrane</keyword>
<reference evidence="2" key="1">
    <citation type="submission" date="2020-05" db="EMBL/GenBank/DDBJ databases">
        <authorList>
            <person name="Chiriac C."/>
            <person name="Salcher M."/>
            <person name="Ghai R."/>
            <person name="Kavagutti S V."/>
        </authorList>
    </citation>
    <scope>NUCLEOTIDE SEQUENCE</scope>
</reference>
<accession>A0A6J6WKX4</accession>
<gene>
    <name evidence="2" type="ORF">UFOPK2918_01124</name>
</gene>
<keyword evidence="1" id="KW-1133">Transmembrane helix</keyword>
<sequence length="42" mass="4379">MQDVAAPFAVNPLKFCEYEYVASLVFSSNTGVALSIAALVAA</sequence>
<keyword evidence="1" id="KW-0812">Transmembrane</keyword>
<protein>
    <submittedName>
        <fullName evidence="2">Unannotated protein</fullName>
    </submittedName>
</protein>
<dbReference type="EMBL" id="CAEZZT010000096">
    <property type="protein sequence ID" value="CAB4784005.1"/>
    <property type="molecule type" value="Genomic_DNA"/>
</dbReference>
<name>A0A6J6WKX4_9ZZZZ</name>
<feature type="transmembrane region" description="Helical" evidence="1">
    <location>
        <begin position="20"/>
        <end position="41"/>
    </location>
</feature>
<dbReference type="AlphaFoldDB" id="A0A6J6WKX4"/>
<evidence type="ECO:0000313" key="2">
    <source>
        <dbReference type="EMBL" id="CAB4784005.1"/>
    </source>
</evidence>
<organism evidence="2">
    <name type="scientific">freshwater metagenome</name>
    <dbReference type="NCBI Taxonomy" id="449393"/>
    <lineage>
        <taxon>unclassified sequences</taxon>
        <taxon>metagenomes</taxon>
        <taxon>ecological metagenomes</taxon>
    </lineage>
</organism>
<evidence type="ECO:0000256" key="1">
    <source>
        <dbReference type="SAM" id="Phobius"/>
    </source>
</evidence>